<dbReference type="AlphaFoldDB" id="A0A4V3EBV0"/>
<reference evidence="3 4" key="1">
    <citation type="submission" date="2019-03" db="EMBL/GenBank/DDBJ databases">
        <title>Genomic Encyclopedia of Type Strains, Phase III (KMG-III): the genomes of soil and plant-associated and newly described type strains.</title>
        <authorList>
            <person name="Whitman W."/>
        </authorList>
    </citation>
    <scope>NUCLEOTIDE SEQUENCE [LARGE SCALE GENOMIC DNA]</scope>
    <source>
        <strain evidence="3 4">DSM 27373</strain>
    </source>
</reference>
<dbReference type="EMBL" id="SOAN01000009">
    <property type="protein sequence ID" value="TDS83762.1"/>
    <property type="molecule type" value="Genomic_DNA"/>
</dbReference>
<feature type="region of interest" description="Disordered" evidence="1">
    <location>
        <begin position="1"/>
        <end position="21"/>
    </location>
</feature>
<comment type="caution">
    <text evidence="3">The sequence shown here is derived from an EMBL/GenBank/DDBJ whole genome shotgun (WGS) entry which is preliminary data.</text>
</comment>
<feature type="transmembrane region" description="Helical" evidence="2">
    <location>
        <begin position="52"/>
        <end position="72"/>
    </location>
</feature>
<organism evidence="3 4">
    <name type="scientific">Nesterenkonia aurantiaca</name>
    <dbReference type="NCBI Taxonomy" id="1436010"/>
    <lineage>
        <taxon>Bacteria</taxon>
        <taxon>Bacillati</taxon>
        <taxon>Actinomycetota</taxon>
        <taxon>Actinomycetes</taxon>
        <taxon>Micrococcales</taxon>
        <taxon>Micrococcaceae</taxon>
        <taxon>Nesterenkonia</taxon>
    </lineage>
</organism>
<dbReference type="RefSeq" id="WP_243832308.1">
    <property type="nucleotide sequence ID" value="NZ_SOAN01000009.1"/>
</dbReference>
<accession>A0A4V3EBV0</accession>
<gene>
    <name evidence="3" type="ORF">EV640_10949</name>
</gene>
<evidence type="ECO:0000313" key="4">
    <source>
        <dbReference type="Proteomes" id="UP000294506"/>
    </source>
</evidence>
<feature type="transmembrane region" description="Helical" evidence="2">
    <location>
        <begin position="79"/>
        <end position="100"/>
    </location>
</feature>
<keyword evidence="2" id="KW-0812">Transmembrane</keyword>
<keyword evidence="2" id="KW-0472">Membrane</keyword>
<proteinExistence type="predicted"/>
<protein>
    <submittedName>
        <fullName evidence="3">Uncharacterized protein</fullName>
    </submittedName>
</protein>
<evidence type="ECO:0000313" key="3">
    <source>
        <dbReference type="EMBL" id="TDS83762.1"/>
    </source>
</evidence>
<evidence type="ECO:0000256" key="1">
    <source>
        <dbReference type="SAM" id="MobiDB-lite"/>
    </source>
</evidence>
<sequence length="145" mass="14911">MTNPATPRNSTRSTTTAPAAPASPMPRLTLIVGGLLVVIGVAGYVATGFASVTALIPSVVGVLLLISGGIALKNRKLGVHIALVVALLGAFGMIMPLMSLPELFTGESENPGAVISSLVTVIVLVVYIVLGVRSFIAARRWKNAH</sequence>
<evidence type="ECO:0000256" key="2">
    <source>
        <dbReference type="SAM" id="Phobius"/>
    </source>
</evidence>
<keyword evidence="2" id="KW-1133">Transmembrane helix</keyword>
<dbReference type="Proteomes" id="UP000294506">
    <property type="component" value="Unassembled WGS sequence"/>
</dbReference>
<feature type="transmembrane region" description="Helical" evidence="2">
    <location>
        <begin position="28"/>
        <end position="46"/>
    </location>
</feature>
<keyword evidence="4" id="KW-1185">Reference proteome</keyword>
<feature type="transmembrane region" description="Helical" evidence="2">
    <location>
        <begin position="112"/>
        <end position="132"/>
    </location>
</feature>
<name>A0A4V3EBV0_9MICC</name>